<feature type="non-terminal residue" evidence="1">
    <location>
        <position position="146"/>
    </location>
</feature>
<gene>
    <name evidence="1" type="ORF">GX859_05050</name>
</gene>
<dbReference type="AlphaFoldDB" id="A0A7X6SV08"/>
<keyword evidence="1" id="KW-0418">Kinase</keyword>
<proteinExistence type="predicted"/>
<evidence type="ECO:0000313" key="1">
    <source>
        <dbReference type="EMBL" id="NLA55654.1"/>
    </source>
</evidence>
<sequence>MDARLQELITEVDGLIDCLKEVEEQVAPAIERVAENHRHGAVNLVHYAELRQHDVRAVQGGLASIGATRLSTAEPAVLARLHAARNVLSAYNGEQLKYTGSEVRDAFATADDILEDHALQLLGYSSEETHSRIMVTLPTEAGEDLD</sequence>
<accession>A0A7X6SV08</accession>
<name>A0A7X6SV08_9CORY</name>
<keyword evidence="1" id="KW-0808">Transferase</keyword>
<dbReference type="Proteomes" id="UP000557899">
    <property type="component" value="Unassembled WGS sequence"/>
</dbReference>
<reference evidence="1 2" key="1">
    <citation type="journal article" date="2020" name="Biotechnol. Biofuels">
        <title>New insights from the biogas microbiome by comprehensive genome-resolved metagenomics of nearly 1600 species originating from multiple anaerobic digesters.</title>
        <authorList>
            <person name="Campanaro S."/>
            <person name="Treu L."/>
            <person name="Rodriguez-R L.M."/>
            <person name="Kovalovszki A."/>
            <person name="Ziels R.M."/>
            <person name="Maus I."/>
            <person name="Zhu X."/>
            <person name="Kougias P.G."/>
            <person name="Basile A."/>
            <person name="Luo G."/>
            <person name="Schluter A."/>
            <person name="Konstantinidis K.T."/>
            <person name="Angelidaki I."/>
        </authorList>
    </citation>
    <scope>NUCLEOTIDE SEQUENCE [LARGE SCALE GENOMIC DNA]</scope>
    <source>
        <strain evidence="1">AS15tlH2ME_198</strain>
    </source>
</reference>
<keyword evidence="1" id="KW-0670">Pyruvate</keyword>
<organism evidence="1 2">
    <name type="scientific">Corynebacterium humireducens</name>
    <dbReference type="NCBI Taxonomy" id="1223514"/>
    <lineage>
        <taxon>Bacteria</taxon>
        <taxon>Bacillati</taxon>
        <taxon>Actinomycetota</taxon>
        <taxon>Actinomycetes</taxon>
        <taxon>Mycobacteriales</taxon>
        <taxon>Corynebacteriaceae</taxon>
        <taxon>Corynebacterium</taxon>
    </lineage>
</organism>
<protein>
    <submittedName>
        <fullName evidence="1">Pyruvate kinase</fullName>
    </submittedName>
</protein>
<dbReference type="EMBL" id="JAAZHI010000111">
    <property type="protein sequence ID" value="NLA55654.1"/>
    <property type="molecule type" value="Genomic_DNA"/>
</dbReference>
<dbReference type="GO" id="GO:0016301">
    <property type="term" value="F:kinase activity"/>
    <property type="evidence" value="ECO:0007669"/>
    <property type="project" value="UniProtKB-KW"/>
</dbReference>
<evidence type="ECO:0000313" key="2">
    <source>
        <dbReference type="Proteomes" id="UP000557899"/>
    </source>
</evidence>
<comment type="caution">
    <text evidence="1">The sequence shown here is derived from an EMBL/GenBank/DDBJ whole genome shotgun (WGS) entry which is preliminary data.</text>
</comment>